<keyword evidence="1" id="KW-1133">Transmembrane helix</keyword>
<dbReference type="Gramene" id="KFK37239">
    <property type="protein sequence ID" value="KFK37239"/>
    <property type="gene ID" value="AALP_AA4G231900"/>
</dbReference>
<gene>
    <name evidence="2" type="ordered locus">AALP_Aa4g231900</name>
</gene>
<evidence type="ECO:0000313" key="2">
    <source>
        <dbReference type="EMBL" id="KFK37239.1"/>
    </source>
</evidence>
<keyword evidence="1" id="KW-0812">Transmembrane</keyword>
<keyword evidence="1" id="KW-0472">Membrane</keyword>
<dbReference type="AlphaFoldDB" id="A0A087H537"/>
<protein>
    <submittedName>
        <fullName evidence="2">Uncharacterized protein</fullName>
    </submittedName>
</protein>
<reference evidence="3" key="1">
    <citation type="journal article" date="2015" name="Nat. Plants">
        <title>Genome expansion of Arabis alpina linked with retrotransposition and reduced symmetric DNA methylation.</title>
        <authorList>
            <person name="Willing E.M."/>
            <person name="Rawat V."/>
            <person name="Mandakova T."/>
            <person name="Maumus F."/>
            <person name="James G.V."/>
            <person name="Nordstroem K.J."/>
            <person name="Becker C."/>
            <person name="Warthmann N."/>
            <person name="Chica C."/>
            <person name="Szarzynska B."/>
            <person name="Zytnicki M."/>
            <person name="Albani M.C."/>
            <person name="Kiefer C."/>
            <person name="Bergonzi S."/>
            <person name="Castaings L."/>
            <person name="Mateos J.L."/>
            <person name="Berns M.C."/>
            <person name="Bujdoso N."/>
            <person name="Piofczyk T."/>
            <person name="de Lorenzo L."/>
            <person name="Barrero-Sicilia C."/>
            <person name="Mateos I."/>
            <person name="Piednoel M."/>
            <person name="Hagmann J."/>
            <person name="Chen-Min-Tao R."/>
            <person name="Iglesias-Fernandez R."/>
            <person name="Schuster S.C."/>
            <person name="Alonso-Blanco C."/>
            <person name="Roudier F."/>
            <person name="Carbonero P."/>
            <person name="Paz-Ares J."/>
            <person name="Davis S.J."/>
            <person name="Pecinka A."/>
            <person name="Quesneville H."/>
            <person name="Colot V."/>
            <person name="Lysak M.A."/>
            <person name="Weigel D."/>
            <person name="Coupland G."/>
            <person name="Schneeberger K."/>
        </authorList>
    </citation>
    <scope>NUCLEOTIDE SEQUENCE [LARGE SCALE GENOMIC DNA]</scope>
    <source>
        <strain evidence="3">cv. Pajares</strain>
    </source>
</reference>
<evidence type="ECO:0000313" key="3">
    <source>
        <dbReference type="Proteomes" id="UP000029120"/>
    </source>
</evidence>
<dbReference type="EMBL" id="CM002872">
    <property type="protein sequence ID" value="KFK37239.1"/>
    <property type="molecule type" value="Genomic_DNA"/>
</dbReference>
<proteinExistence type="predicted"/>
<name>A0A087H537_ARAAL</name>
<feature type="transmembrane region" description="Helical" evidence="1">
    <location>
        <begin position="42"/>
        <end position="63"/>
    </location>
</feature>
<dbReference type="Proteomes" id="UP000029120">
    <property type="component" value="Chromosome 4"/>
</dbReference>
<organism evidence="2 3">
    <name type="scientific">Arabis alpina</name>
    <name type="common">Alpine rock-cress</name>
    <dbReference type="NCBI Taxonomy" id="50452"/>
    <lineage>
        <taxon>Eukaryota</taxon>
        <taxon>Viridiplantae</taxon>
        <taxon>Streptophyta</taxon>
        <taxon>Embryophyta</taxon>
        <taxon>Tracheophyta</taxon>
        <taxon>Spermatophyta</taxon>
        <taxon>Magnoliopsida</taxon>
        <taxon>eudicotyledons</taxon>
        <taxon>Gunneridae</taxon>
        <taxon>Pentapetalae</taxon>
        <taxon>rosids</taxon>
        <taxon>malvids</taxon>
        <taxon>Brassicales</taxon>
        <taxon>Brassicaceae</taxon>
        <taxon>Arabideae</taxon>
        <taxon>Arabis</taxon>
    </lineage>
</organism>
<keyword evidence="3" id="KW-1185">Reference proteome</keyword>
<sequence length="82" mass="9255">MGNCLTISDRTPEDVSEKLHKAFPVETTFKFPSPLPTFTQGLYYLLFLLITLLIGLMISIFLANHQVVAGLQKEPSTWEVSR</sequence>
<accession>A0A087H537</accession>
<evidence type="ECO:0000256" key="1">
    <source>
        <dbReference type="SAM" id="Phobius"/>
    </source>
</evidence>